<dbReference type="RefSeq" id="WP_110899686.1">
    <property type="nucleotide sequence ID" value="NZ_CP054614.1"/>
</dbReference>
<feature type="domain" description="Peptidoglycan beta-N-acetylmuramidase NamZ C-terminal" evidence="2">
    <location>
        <begin position="231"/>
        <end position="388"/>
    </location>
</feature>
<dbReference type="AlphaFoldDB" id="A0A2V4V8Q7"/>
<evidence type="ECO:0000313" key="5">
    <source>
        <dbReference type="Proteomes" id="UP000247790"/>
    </source>
</evidence>
<dbReference type="Pfam" id="PF20732">
    <property type="entry name" value="NamZ_C"/>
    <property type="match status" value="1"/>
</dbReference>
<dbReference type="InterPro" id="IPR008302">
    <property type="entry name" value="NamZ"/>
</dbReference>
<sequence>MRVKTGVDVLAEGGVHPWLSGGTRIGLVTNPTGITADFVSTVDVCAGLADVRLTALFACEHGLTGELQAGVPFADSVHPRYGIPVYSLYGAHKKPLPSMLADVDTILFDIQDVGVRYYTYASTLFQMMEACAEAGKRLLVLDRPNPLGGIEVEGGILNDGYESFVGAWTTSIRTGMTIGELALLVNTEHPKSCLVEVMAMEGWRRRMTFAETGLPWMMPSPNMPTVDTVRAYAGTCLFEGTNVSEGRGTTRPFEWIGAPWLHGEQLADAMQAYELKGVHFHPMYMTPAFSKHAGELCGGVRIFVTDEKQFRSVETGLLLLHEIAAGYAEQFEWLEPPRTGSRYFIDLLTGGTEVREFIGDEGRLSRLMAVWREQEQVWRERREPFLIYD</sequence>
<reference evidence="4 6" key="2">
    <citation type="submission" date="2020-06" db="EMBL/GenBank/DDBJ databases">
        <title>Complete genome of Paenibacillus barcinonensis KACC11450.</title>
        <authorList>
            <person name="Kim M."/>
            <person name="Park Y.-J."/>
            <person name="Shin J.-H."/>
        </authorList>
    </citation>
    <scope>NUCLEOTIDE SEQUENCE [LARGE SCALE GENOMIC DNA]</scope>
    <source>
        <strain evidence="4 6">KACC11450</strain>
    </source>
</reference>
<organism evidence="3 5">
    <name type="scientific">Paenibacillus barcinonensis</name>
    <dbReference type="NCBI Taxonomy" id="198119"/>
    <lineage>
        <taxon>Bacteria</taxon>
        <taxon>Bacillati</taxon>
        <taxon>Bacillota</taxon>
        <taxon>Bacilli</taxon>
        <taxon>Bacillales</taxon>
        <taxon>Paenibacillaceae</taxon>
        <taxon>Paenibacillus</taxon>
    </lineage>
</organism>
<dbReference type="EMBL" id="QJSW01000039">
    <property type="protein sequence ID" value="PYE42351.1"/>
    <property type="molecule type" value="Genomic_DNA"/>
</dbReference>
<name>A0A2V4V8Q7_PAEBA</name>
<gene>
    <name evidence="3" type="ORF">DFQ00_13935</name>
    <name evidence="4" type="ORF">HUB98_18925</name>
</gene>
<evidence type="ECO:0000259" key="2">
    <source>
        <dbReference type="Pfam" id="PF20732"/>
    </source>
</evidence>
<dbReference type="Pfam" id="PF07075">
    <property type="entry name" value="NamZ_N"/>
    <property type="match status" value="1"/>
</dbReference>
<evidence type="ECO:0000313" key="3">
    <source>
        <dbReference type="EMBL" id="PYE42351.1"/>
    </source>
</evidence>
<dbReference type="Proteomes" id="UP000509327">
    <property type="component" value="Chromosome"/>
</dbReference>
<dbReference type="InterPro" id="IPR048503">
    <property type="entry name" value="NamZ_C"/>
</dbReference>
<dbReference type="InterPro" id="IPR048502">
    <property type="entry name" value="NamZ_N"/>
</dbReference>
<dbReference type="EMBL" id="CP054614">
    <property type="protein sequence ID" value="QKS58112.1"/>
    <property type="molecule type" value="Genomic_DNA"/>
</dbReference>
<dbReference type="PIRSF" id="PIRSF016719">
    <property type="entry name" value="UCP016719"/>
    <property type="match status" value="1"/>
</dbReference>
<proteinExistence type="predicted"/>
<evidence type="ECO:0000259" key="1">
    <source>
        <dbReference type="Pfam" id="PF07075"/>
    </source>
</evidence>
<evidence type="ECO:0000313" key="4">
    <source>
        <dbReference type="EMBL" id="QKS58112.1"/>
    </source>
</evidence>
<dbReference type="PANTHER" id="PTHR42915">
    <property type="entry name" value="HYPOTHETICAL 460 KDA PROTEIN IN FEUA-SIGW INTERGENIC REGION [PRECURSOR]"/>
    <property type="match status" value="1"/>
</dbReference>
<dbReference type="GO" id="GO:0033922">
    <property type="term" value="F:peptidoglycan beta-N-acetylmuramidase activity"/>
    <property type="evidence" value="ECO:0007669"/>
    <property type="project" value="InterPro"/>
</dbReference>
<feature type="domain" description="Peptidoglycan beta-N-acetylmuramidase NamZ N-terminal" evidence="1">
    <location>
        <begin position="25"/>
        <end position="226"/>
    </location>
</feature>
<dbReference type="Proteomes" id="UP000247790">
    <property type="component" value="Unassembled WGS sequence"/>
</dbReference>
<dbReference type="PANTHER" id="PTHR42915:SF1">
    <property type="entry name" value="PEPTIDOGLYCAN BETA-N-ACETYLMURAMIDASE NAMZ"/>
    <property type="match status" value="1"/>
</dbReference>
<dbReference type="OrthoDB" id="9801061at2"/>
<evidence type="ECO:0000313" key="6">
    <source>
        <dbReference type="Proteomes" id="UP000509327"/>
    </source>
</evidence>
<reference evidence="3 5" key="1">
    <citation type="submission" date="2018-06" db="EMBL/GenBank/DDBJ databases">
        <title>Genomic Encyclopedia of Type Strains, Phase III (KMG-III): the genomes of soil and plant-associated and newly described type strains.</title>
        <authorList>
            <person name="Whitman W."/>
        </authorList>
    </citation>
    <scope>NUCLEOTIDE SEQUENCE [LARGE SCALE GENOMIC DNA]</scope>
    <source>
        <strain evidence="3 5">CECT 7022</strain>
    </source>
</reference>
<keyword evidence="6" id="KW-1185">Reference proteome</keyword>
<dbReference type="Gene3D" id="3.40.50.12170">
    <property type="entry name" value="Uncharacterised protein PF07075, DUF1343"/>
    <property type="match status" value="1"/>
</dbReference>
<protein>
    <submittedName>
        <fullName evidence="4">DUF1343 domain-containing protein</fullName>
    </submittedName>
    <submittedName>
        <fullName evidence="3">Uncharacterized protein YbbC (DUF1343 family)</fullName>
    </submittedName>
</protein>
<dbReference type="Gene3D" id="3.90.1150.140">
    <property type="match status" value="1"/>
</dbReference>
<accession>A0A2V4V8Q7</accession>